<keyword evidence="2" id="KW-1185">Reference proteome</keyword>
<dbReference type="Proteomes" id="UP000013190">
    <property type="component" value="Unassembled WGS sequence"/>
</dbReference>
<evidence type="ECO:0000313" key="1">
    <source>
        <dbReference type="EMBL" id="ENU26780.1"/>
    </source>
</evidence>
<reference evidence="1 2" key="2">
    <citation type="journal article" date="2016" name="Int. J. Syst. Evol. Microbiol.">
        <title>Taxonomy of haemolytic and/or proteolytic strains of the genus Acinetobacter with the proposal of Acinetobacter courvalinii sp. nov. (genomic species 14 sensu Bouvet &amp; Jeanjean), Acinetobacter dispersus sp. nov. (genomic species 17), Acinetobacter modestus sp. nov., Acinetobacter proteolyticus sp. nov. and Acinetobacter vivianii sp. nov.</title>
        <authorList>
            <person name="Nemec A."/>
            <person name="Radolfova-Krizova L."/>
            <person name="Maixnerova M."/>
            <person name="Vrestiakova E."/>
            <person name="Jezek P."/>
            <person name="Sedo O."/>
        </authorList>
    </citation>
    <scope>NUCLEOTIDE SEQUENCE [LARGE SCALE GENOMIC DNA]</scope>
    <source>
        <strain evidence="1 2">NIPH 236</strain>
    </source>
</reference>
<dbReference type="InterPro" id="IPR009057">
    <property type="entry name" value="Homeodomain-like_sf"/>
</dbReference>
<evidence type="ECO:0000313" key="2">
    <source>
        <dbReference type="Proteomes" id="UP000013190"/>
    </source>
</evidence>
<name>A0ABN0JNA7_9GAMM</name>
<evidence type="ECO:0008006" key="3">
    <source>
        <dbReference type="Google" id="ProtNLM"/>
    </source>
</evidence>
<gene>
    <name evidence="1" type="ORF">F992_02329</name>
</gene>
<reference evidence="2" key="1">
    <citation type="submission" date="2013-02" db="EMBL/GenBank/DDBJ databases">
        <title>The Genome Sequence of Acinetobacter sp. NIPH 236.</title>
        <authorList>
            <consortium name="The Broad Institute Genome Sequencing Platform"/>
            <consortium name="The Broad Institute Genome Sequencing Center for Infectious Disease"/>
            <person name="Cerqueira G."/>
            <person name="Feldgarden M."/>
            <person name="Courvalin P."/>
            <person name="Perichon B."/>
            <person name="Grillot-Courvalin C."/>
            <person name="Clermont D."/>
            <person name="Rocha E."/>
            <person name="Yoon E.-J."/>
            <person name="Nemec A."/>
            <person name="Walker B."/>
            <person name="Young S.K."/>
            <person name="Zeng Q."/>
            <person name="Gargeya S."/>
            <person name="Fitzgerald M."/>
            <person name="Haas B."/>
            <person name="Abouelleil A."/>
            <person name="Alvarado L."/>
            <person name="Arachchi H.M."/>
            <person name="Berlin A.M."/>
            <person name="Chapman S.B."/>
            <person name="Dewar J."/>
            <person name="Goldberg J."/>
            <person name="Griggs A."/>
            <person name="Gujja S."/>
            <person name="Hansen M."/>
            <person name="Howarth C."/>
            <person name="Imamovic A."/>
            <person name="Larimer J."/>
            <person name="McCowan C."/>
            <person name="Murphy C."/>
            <person name="Neiman D."/>
            <person name="Pearson M."/>
            <person name="Priest M."/>
            <person name="Roberts A."/>
            <person name="Saif S."/>
            <person name="Shea T."/>
            <person name="Sisk P."/>
            <person name="Sykes S."/>
            <person name="Wortman J."/>
            <person name="Nusbaum C."/>
            <person name="Birren B."/>
        </authorList>
    </citation>
    <scope>NUCLEOTIDE SEQUENCE [LARGE SCALE GENOMIC DNA]</scope>
    <source>
        <strain evidence="2">NIPH 236</strain>
    </source>
</reference>
<dbReference type="EMBL" id="APOJ01000025">
    <property type="protein sequence ID" value="ENU26780.1"/>
    <property type="molecule type" value="Genomic_DNA"/>
</dbReference>
<dbReference type="SUPFAM" id="SSF46689">
    <property type="entry name" value="Homeodomain-like"/>
    <property type="match status" value="1"/>
</dbReference>
<accession>A0ABN0JNA7</accession>
<comment type="caution">
    <text evidence="1">The sequence shown here is derived from an EMBL/GenBank/DDBJ whole genome shotgun (WGS) entry which is preliminary data.</text>
</comment>
<proteinExistence type="predicted"/>
<protein>
    <recommendedName>
        <fullName evidence="3">Transposase</fullName>
    </recommendedName>
</protein>
<sequence length="57" mass="6500">MTKKGHNVVEIATRLGTTAHNLYAWIKYYDPDQPKITESSDVVAELVKLKKELQQVT</sequence>
<organism evidence="1 2">
    <name type="scientific">Acinetobacter modestus</name>
    <dbReference type="NCBI Taxonomy" id="1776740"/>
    <lineage>
        <taxon>Bacteria</taxon>
        <taxon>Pseudomonadati</taxon>
        <taxon>Pseudomonadota</taxon>
        <taxon>Gammaproteobacteria</taxon>
        <taxon>Moraxellales</taxon>
        <taxon>Moraxellaceae</taxon>
        <taxon>Acinetobacter</taxon>
    </lineage>
</organism>